<keyword evidence="1" id="KW-0472">Membrane</keyword>
<keyword evidence="1" id="KW-1133">Transmembrane helix</keyword>
<dbReference type="InterPro" id="IPR002656">
    <property type="entry name" value="Acyl_transf_3_dom"/>
</dbReference>
<reference evidence="3 4" key="1">
    <citation type="submission" date="2020-04" db="EMBL/GenBank/DDBJ databases">
        <title>Genome sequencing of Rosenbergiella species.</title>
        <authorList>
            <person name="Alvarez-Perez S."/>
            <person name="Lievens B."/>
        </authorList>
    </citation>
    <scope>NUCLEOTIDE SEQUENCE [LARGE SCALE GENOMIC DNA]</scope>
    <source>
        <strain evidence="3 4">CdVSA20.1</strain>
    </source>
</reference>
<protein>
    <submittedName>
        <fullName evidence="3">Acyltransferase</fullName>
    </submittedName>
</protein>
<evidence type="ECO:0000313" key="3">
    <source>
        <dbReference type="EMBL" id="MBT0727901.1"/>
    </source>
</evidence>
<feature type="transmembrane region" description="Helical" evidence="1">
    <location>
        <begin position="78"/>
        <end position="95"/>
    </location>
</feature>
<feature type="domain" description="Acyltransferase 3" evidence="2">
    <location>
        <begin position="12"/>
        <end position="143"/>
    </location>
</feature>
<dbReference type="Proteomes" id="UP000786875">
    <property type="component" value="Unassembled WGS sequence"/>
</dbReference>
<accession>A0ABS5T6D5</accession>
<evidence type="ECO:0000313" key="4">
    <source>
        <dbReference type="Proteomes" id="UP000786875"/>
    </source>
</evidence>
<keyword evidence="3" id="KW-0012">Acyltransferase</keyword>
<organism evidence="3 4">
    <name type="scientific">Rosenbergiella australiborealis</name>
    <dbReference type="NCBI Taxonomy" id="1544696"/>
    <lineage>
        <taxon>Bacteria</taxon>
        <taxon>Pseudomonadati</taxon>
        <taxon>Pseudomonadota</taxon>
        <taxon>Gammaproteobacteria</taxon>
        <taxon>Enterobacterales</taxon>
        <taxon>Erwiniaceae</taxon>
        <taxon>Rosenbergiella</taxon>
    </lineage>
</organism>
<evidence type="ECO:0000256" key="1">
    <source>
        <dbReference type="SAM" id="Phobius"/>
    </source>
</evidence>
<proteinExistence type="predicted"/>
<feature type="transmembrane region" description="Helical" evidence="1">
    <location>
        <begin position="7"/>
        <end position="29"/>
    </location>
</feature>
<dbReference type="PANTHER" id="PTHR23028:SF131">
    <property type="entry name" value="BLR2367 PROTEIN"/>
    <property type="match status" value="1"/>
</dbReference>
<dbReference type="GO" id="GO:0016746">
    <property type="term" value="F:acyltransferase activity"/>
    <property type="evidence" value="ECO:0007669"/>
    <property type="project" value="UniProtKB-KW"/>
</dbReference>
<gene>
    <name evidence="3" type="ORF">HGT73_11050</name>
</gene>
<name>A0ABS5T6D5_9GAMM</name>
<keyword evidence="1" id="KW-0812">Transmembrane</keyword>
<evidence type="ECO:0000259" key="2">
    <source>
        <dbReference type="Pfam" id="PF01757"/>
    </source>
</evidence>
<dbReference type="InterPro" id="IPR050879">
    <property type="entry name" value="Acyltransferase_3"/>
</dbReference>
<dbReference type="PANTHER" id="PTHR23028">
    <property type="entry name" value="ACETYLTRANSFERASE"/>
    <property type="match status" value="1"/>
</dbReference>
<keyword evidence="4" id="KW-1185">Reference proteome</keyword>
<dbReference type="EMBL" id="JABBFO010000010">
    <property type="protein sequence ID" value="MBT0727901.1"/>
    <property type="molecule type" value="Genomic_DNA"/>
</dbReference>
<sequence length="144" mass="16377">MNDRTTLSAVAFLRGFAVIAVVLYHYSWFVHPLESTILRKGYIGVDIFFIISGFLACHTTRKIKGSLSSLLKYILSRLIRIYPAYFIITIGYVITQKTLFSTYPDFSVLVKSLLFFPQSDSGSPVYGSPVVDVGWTLNYEFFFT</sequence>
<feature type="transmembrane region" description="Helical" evidence="1">
    <location>
        <begin position="41"/>
        <end position="57"/>
    </location>
</feature>
<dbReference type="Pfam" id="PF01757">
    <property type="entry name" value="Acyl_transf_3"/>
    <property type="match status" value="1"/>
</dbReference>
<keyword evidence="3" id="KW-0808">Transferase</keyword>
<comment type="caution">
    <text evidence="3">The sequence shown here is derived from an EMBL/GenBank/DDBJ whole genome shotgun (WGS) entry which is preliminary data.</text>
</comment>